<dbReference type="AlphaFoldDB" id="U5D187"/>
<protein>
    <submittedName>
        <fullName evidence="1">Uncharacterized protein</fullName>
    </submittedName>
</protein>
<proteinExistence type="predicted"/>
<dbReference type="EMBL" id="KI392510">
    <property type="protein sequence ID" value="ERN15152.1"/>
    <property type="molecule type" value="Genomic_DNA"/>
</dbReference>
<reference evidence="2" key="1">
    <citation type="journal article" date="2013" name="Science">
        <title>The Amborella genome and the evolution of flowering plants.</title>
        <authorList>
            <consortium name="Amborella Genome Project"/>
        </authorList>
    </citation>
    <scope>NUCLEOTIDE SEQUENCE [LARGE SCALE GENOMIC DNA]</scope>
</reference>
<sequence>MVTANNTKLPITHVEAQLQDIYYVPGMKKNLLLESQLTAIGNFVVFGPDDVKVCRSMKFPDQLIMESRRQNSIYVMSPELAYVQKA</sequence>
<accession>U5D187</accession>
<dbReference type="HOGENOM" id="CLU_182506_0_0_1"/>
<organism evidence="1 2">
    <name type="scientific">Amborella trichopoda</name>
    <dbReference type="NCBI Taxonomy" id="13333"/>
    <lineage>
        <taxon>Eukaryota</taxon>
        <taxon>Viridiplantae</taxon>
        <taxon>Streptophyta</taxon>
        <taxon>Embryophyta</taxon>
        <taxon>Tracheophyta</taxon>
        <taxon>Spermatophyta</taxon>
        <taxon>Magnoliopsida</taxon>
        <taxon>Amborellales</taxon>
        <taxon>Amborellaceae</taxon>
        <taxon>Amborella</taxon>
    </lineage>
</organism>
<dbReference type="Proteomes" id="UP000017836">
    <property type="component" value="Unassembled WGS sequence"/>
</dbReference>
<keyword evidence="2" id="KW-1185">Reference proteome</keyword>
<dbReference type="Gramene" id="ERN15152">
    <property type="protein sequence ID" value="ERN15152"/>
    <property type="gene ID" value="AMTR_s00056p00132650"/>
</dbReference>
<name>U5D187_AMBTC</name>
<dbReference type="eggNOG" id="KOG0017">
    <property type="taxonomic scope" value="Eukaryota"/>
</dbReference>
<evidence type="ECO:0000313" key="1">
    <source>
        <dbReference type="EMBL" id="ERN15152.1"/>
    </source>
</evidence>
<evidence type="ECO:0000313" key="2">
    <source>
        <dbReference type="Proteomes" id="UP000017836"/>
    </source>
</evidence>
<gene>
    <name evidence="1" type="ORF">AMTR_s00056p00132650</name>
</gene>
<dbReference type="OMA" id="QNSIYVM"/>